<gene>
    <name evidence="1" type="ORF">Xbud_03672</name>
</gene>
<protein>
    <submittedName>
        <fullName evidence="1">Uncharacterized protein</fullName>
    </submittedName>
</protein>
<evidence type="ECO:0000313" key="1">
    <source>
        <dbReference type="EMBL" id="PHM23023.1"/>
    </source>
</evidence>
<dbReference type="EMBL" id="NIBS01000046">
    <property type="protein sequence ID" value="PHM23023.1"/>
    <property type="molecule type" value="Genomic_DNA"/>
</dbReference>
<proteinExistence type="predicted"/>
<reference evidence="1 2" key="1">
    <citation type="journal article" date="2017" name="Nat. Microbiol.">
        <title>Natural product diversity associated with the nematode symbionts Photorhabdus and Xenorhabdus.</title>
        <authorList>
            <person name="Tobias N.J."/>
            <person name="Wolff H."/>
            <person name="Djahanschiri B."/>
            <person name="Grundmann F."/>
            <person name="Kronenwerth M."/>
            <person name="Shi Y.M."/>
            <person name="Simonyi S."/>
            <person name="Grun P."/>
            <person name="Shapiro-Ilan D."/>
            <person name="Pidot S.J."/>
            <person name="Stinear T.P."/>
            <person name="Ebersberger I."/>
            <person name="Bode H.B."/>
        </authorList>
    </citation>
    <scope>NUCLEOTIDE SEQUENCE [LARGE SCALE GENOMIC DNA]</scope>
    <source>
        <strain evidence="1 2">DSM 16342</strain>
    </source>
</reference>
<dbReference type="RefSeq" id="WP_099137414.1">
    <property type="nucleotide sequence ID" value="NZ_CAWNNJ010000115.1"/>
</dbReference>
<comment type="caution">
    <text evidence="1">The sequence shown here is derived from an EMBL/GenBank/DDBJ whole genome shotgun (WGS) entry which is preliminary data.</text>
</comment>
<name>A0A2D0IML0_XENBU</name>
<organism evidence="1 2">
    <name type="scientific">Xenorhabdus budapestensis</name>
    <dbReference type="NCBI Taxonomy" id="290110"/>
    <lineage>
        <taxon>Bacteria</taxon>
        <taxon>Pseudomonadati</taxon>
        <taxon>Pseudomonadota</taxon>
        <taxon>Gammaproteobacteria</taxon>
        <taxon>Enterobacterales</taxon>
        <taxon>Morganellaceae</taxon>
        <taxon>Xenorhabdus</taxon>
    </lineage>
</organism>
<sequence length="123" mass="14135">MQERTIDSDNKPNYEAIGRCKLLKEKIAKLIIQRSESADKLSDEIMHLKGHPYSGEYFIPKFDIDYIHKLLEKIAVVNTELVQTVNKFNFYCQDASELPLKFTLSHRKSVRECGRAGSIIGMS</sequence>
<evidence type="ECO:0000313" key="2">
    <source>
        <dbReference type="Proteomes" id="UP000225833"/>
    </source>
</evidence>
<dbReference type="AlphaFoldDB" id="A0A2D0IML0"/>
<dbReference type="Proteomes" id="UP000225833">
    <property type="component" value="Unassembled WGS sequence"/>
</dbReference>
<accession>A0A2D0IML0</accession>